<comment type="caution">
    <text evidence="3">The sequence shown here is derived from an EMBL/GenBank/DDBJ whole genome shotgun (WGS) entry which is preliminary data.</text>
</comment>
<keyword evidence="1" id="KW-0812">Transmembrane</keyword>
<feature type="domain" description="VanZ-like" evidence="2">
    <location>
        <begin position="18"/>
        <end position="131"/>
    </location>
</feature>
<evidence type="ECO:0000256" key="1">
    <source>
        <dbReference type="SAM" id="Phobius"/>
    </source>
</evidence>
<feature type="transmembrane region" description="Helical" evidence="1">
    <location>
        <begin position="86"/>
        <end position="104"/>
    </location>
</feature>
<evidence type="ECO:0000313" key="4">
    <source>
        <dbReference type="Proteomes" id="UP000640274"/>
    </source>
</evidence>
<keyword evidence="4" id="KW-1185">Reference proteome</keyword>
<keyword evidence="1" id="KW-1133">Transmembrane helix</keyword>
<feature type="transmembrane region" description="Helical" evidence="1">
    <location>
        <begin position="14"/>
        <end position="32"/>
    </location>
</feature>
<proteinExistence type="predicted"/>
<dbReference type="AlphaFoldDB" id="A0A934JAG8"/>
<dbReference type="Pfam" id="PF04892">
    <property type="entry name" value="VanZ"/>
    <property type="match status" value="1"/>
</dbReference>
<feature type="transmembrane region" description="Helical" evidence="1">
    <location>
        <begin position="57"/>
        <end position="74"/>
    </location>
</feature>
<dbReference type="RefSeq" id="WP_199020817.1">
    <property type="nucleotide sequence ID" value="NZ_JAELUP010000103.1"/>
</dbReference>
<feature type="transmembrane region" description="Helical" evidence="1">
    <location>
        <begin position="119"/>
        <end position="138"/>
    </location>
</feature>
<evidence type="ECO:0000259" key="2">
    <source>
        <dbReference type="Pfam" id="PF04892"/>
    </source>
</evidence>
<sequence>MIKTDYRPIGLRRMLRWLPALIWMGVIFWLSSRTGEQLGSVLPIFKYILPWMESFDWGHFVAYFVLALAMDYGFGSKADAWRMKLLIVFLCFLYGVTDEFHQFFVDDRTPDMMDLRNDAIGAALAMLAIKIPFIRRMWRKVAP</sequence>
<organism evidence="3 4">
    <name type="scientific">Paenibacillus roseus</name>
    <dbReference type="NCBI Taxonomy" id="2798579"/>
    <lineage>
        <taxon>Bacteria</taxon>
        <taxon>Bacillati</taxon>
        <taxon>Bacillota</taxon>
        <taxon>Bacilli</taxon>
        <taxon>Bacillales</taxon>
        <taxon>Paenibacillaceae</taxon>
        <taxon>Paenibacillus</taxon>
    </lineage>
</organism>
<dbReference type="InterPro" id="IPR006976">
    <property type="entry name" value="VanZ-like"/>
</dbReference>
<dbReference type="NCBIfam" id="NF037970">
    <property type="entry name" value="vanZ_1"/>
    <property type="match status" value="1"/>
</dbReference>
<reference evidence="3" key="1">
    <citation type="submission" date="2020-12" db="EMBL/GenBank/DDBJ databases">
        <authorList>
            <person name="Huq M.A."/>
        </authorList>
    </citation>
    <scope>NUCLEOTIDE SEQUENCE</scope>
    <source>
        <strain evidence="3">MAHUQ-46</strain>
    </source>
</reference>
<keyword evidence="1" id="KW-0472">Membrane</keyword>
<dbReference type="EMBL" id="JAELUP010000103">
    <property type="protein sequence ID" value="MBJ6363260.1"/>
    <property type="molecule type" value="Genomic_DNA"/>
</dbReference>
<evidence type="ECO:0000313" key="3">
    <source>
        <dbReference type="EMBL" id="MBJ6363260.1"/>
    </source>
</evidence>
<dbReference type="Proteomes" id="UP000640274">
    <property type="component" value="Unassembled WGS sequence"/>
</dbReference>
<protein>
    <submittedName>
        <fullName evidence="3">VanZ family protein</fullName>
    </submittedName>
</protein>
<name>A0A934JAG8_9BACL</name>
<gene>
    <name evidence="3" type="ORF">JFN88_18830</name>
</gene>
<accession>A0A934JAG8</accession>